<reference evidence="2 3" key="1">
    <citation type="journal article" date="2010" name="Nature">
        <title>Genome sequencing and analysis of the model grass Brachypodium distachyon.</title>
        <authorList>
            <consortium name="International Brachypodium Initiative"/>
        </authorList>
    </citation>
    <scope>NUCLEOTIDE SEQUENCE [LARGE SCALE GENOMIC DNA]</scope>
    <source>
        <strain evidence="2 3">Bd21</strain>
    </source>
</reference>
<accession>A0A0Q3JR69</accession>
<keyword evidence="1" id="KW-0812">Transmembrane</keyword>
<keyword evidence="4" id="KW-1185">Reference proteome</keyword>
<dbReference type="InParanoid" id="A0A0Q3JR69"/>
<evidence type="ECO:0000313" key="2">
    <source>
        <dbReference type="EMBL" id="KQK14540.1"/>
    </source>
</evidence>
<keyword evidence="1" id="KW-0472">Membrane</keyword>
<keyword evidence="1" id="KW-1133">Transmembrane helix</keyword>
<proteinExistence type="predicted"/>
<gene>
    <name evidence="2" type="ORF">BRADI_1g17116v3</name>
</gene>
<dbReference type="EnsemblPlants" id="KQK14540">
    <property type="protein sequence ID" value="KQK14540"/>
    <property type="gene ID" value="BRADI_1g17116v3"/>
</dbReference>
<feature type="transmembrane region" description="Helical" evidence="1">
    <location>
        <begin position="75"/>
        <end position="94"/>
    </location>
</feature>
<dbReference type="Gramene" id="KQK14540">
    <property type="protein sequence ID" value="KQK14540"/>
    <property type="gene ID" value="BRADI_1g17116v3"/>
</dbReference>
<reference evidence="2" key="2">
    <citation type="submission" date="2017-06" db="EMBL/GenBank/DDBJ databases">
        <title>WGS assembly of Brachypodium distachyon.</title>
        <authorList>
            <consortium name="The International Brachypodium Initiative"/>
            <person name="Lucas S."/>
            <person name="Harmon-Smith M."/>
            <person name="Lail K."/>
            <person name="Tice H."/>
            <person name="Grimwood J."/>
            <person name="Bruce D."/>
            <person name="Barry K."/>
            <person name="Shu S."/>
            <person name="Lindquist E."/>
            <person name="Wang M."/>
            <person name="Pitluck S."/>
            <person name="Vogel J.P."/>
            <person name="Garvin D.F."/>
            <person name="Mockler T.C."/>
            <person name="Schmutz J."/>
            <person name="Rokhsar D."/>
            <person name="Bevan M.W."/>
        </authorList>
    </citation>
    <scope>NUCLEOTIDE SEQUENCE</scope>
    <source>
        <strain evidence="2">Bd21</strain>
    </source>
</reference>
<dbReference type="Proteomes" id="UP000008810">
    <property type="component" value="Chromosome 1"/>
</dbReference>
<organism evidence="2">
    <name type="scientific">Brachypodium distachyon</name>
    <name type="common">Purple false brome</name>
    <name type="synonym">Trachynia distachya</name>
    <dbReference type="NCBI Taxonomy" id="15368"/>
    <lineage>
        <taxon>Eukaryota</taxon>
        <taxon>Viridiplantae</taxon>
        <taxon>Streptophyta</taxon>
        <taxon>Embryophyta</taxon>
        <taxon>Tracheophyta</taxon>
        <taxon>Spermatophyta</taxon>
        <taxon>Magnoliopsida</taxon>
        <taxon>Liliopsida</taxon>
        <taxon>Poales</taxon>
        <taxon>Poaceae</taxon>
        <taxon>BOP clade</taxon>
        <taxon>Pooideae</taxon>
        <taxon>Stipodae</taxon>
        <taxon>Brachypodieae</taxon>
        <taxon>Brachypodium</taxon>
    </lineage>
</organism>
<evidence type="ECO:0000256" key="1">
    <source>
        <dbReference type="SAM" id="Phobius"/>
    </source>
</evidence>
<protein>
    <submittedName>
        <fullName evidence="2 3">Uncharacterized protein</fullName>
    </submittedName>
</protein>
<evidence type="ECO:0000313" key="3">
    <source>
        <dbReference type="EnsemblPlants" id="KQK14540"/>
    </source>
</evidence>
<evidence type="ECO:0000313" key="4">
    <source>
        <dbReference type="Proteomes" id="UP000008810"/>
    </source>
</evidence>
<name>A0A0Q3JR69_BRADI</name>
<feature type="transmembrane region" description="Helical" evidence="1">
    <location>
        <begin position="100"/>
        <end position="122"/>
    </location>
</feature>
<dbReference type="EMBL" id="CM000880">
    <property type="protein sequence ID" value="KQK14540.1"/>
    <property type="molecule type" value="Genomic_DNA"/>
</dbReference>
<sequence>MELIIPRVRFQMEEVAPEVVVSMEERVVPVEEEEVLHTTTAIKVIRLSTAAAVNRNRRLLRRLRPPPSRPANVKCFARWIGLYPSSMYIFLILFNMSMWLFSVVVAIIVTTMIDLLVHLYLYESQLSDQMLLSVDRLRPEK</sequence>
<reference evidence="3" key="3">
    <citation type="submission" date="2018-08" db="UniProtKB">
        <authorList>
            <consortium name="EnsemblPlants"/>
        </authorList>
    </citation>
    <scope>IDENTIFICATION</scope>
    <source>
        <strain evidence="3">cv. Bd21</strain>
    </source>
</reference>
<dbReference type="AlphaFoldDB" id="A0A0Q3JR69"/>